<feature type="repeat" description="PPR" evidence="3">
    <location>
        <begin position="637"/>
        <end position="671"/>
    </location>
</feature>
<dbReference type="FunFam" id="1.25.40.10:FF:000558">
    <property type="entry name" value="Pentatricopeptide repeat-containing protein At5g39710"/>
    <property type="match status" value="1"/>
</dbReference>
<feature type="repeat" description="PPR" evidence="3">
    <location>
        <begin position="550"/>
        <end position="584"/>
    </location>
</feature>
<dbReference type="Pfam" id="PF01535">
    <property type="entry name" value="PPR"/>
    <property type="match status" value="3"/>
</dbReference>
<dbReference type="GO" id="GO:0006396">
    <property type="term" value="P:RNA processing"/>
    <property type="evidence" value="ECO:0007669"/>
    <property type="project" value="TreeGrafter"/>
</dbReference>
<evidence type="ECO:0000313" key="4">
    <source>
        <dbReference type="EMBL" id="KAK9698360.1"/>
    </source>
</evidence>
<organism evidence="4 5">
    <name type="scientific">Saponaria officinalis</name>
    <name type="common">Common soapwort</name>
    <name type="synonym">Lychnis saponaria</name>
    <dbReference type="NCBI Taxonomy" id="3572"/>
    <lineage>
        <taxon>Eukaryota</taxon>
        <taxon>Viridiplantae</taxon>
        <taxon>Streptophyta</taxon>
        <taxon>Embryophyta</taxon>
        <taxon>Tracheophyta</taxon>
        <taxon>Spermatophyta</taxon>
        <taxon>Magnoliopsida</taxon>
        <taxon>eudicotyledons</taxon>
        <taxon>Gunneridae</taxon>
        <taxon>Pentapetalae</taxon>
        <taxon>Caryophyllales</taxon>
        <taxon>Caryophyllaceae</taxon>
        <taxon>Caryophylleae</taxon>
        <taxon>Saponaria</taxon>
    </lineage>
</organism>
<feature type="repeat" description="PPR" evidence="3">
    <location>
        <begin position="585"/>
        <end position="619"/>
    </location>
</feature>
<dbReference type="Proteomes" id="UP001443914">
    <property type="component" value="Unassembled WGS sequence"/>
</dbReference>
<evidence type="ECO:0000256" key="1">
    <source>
        <dbReference type="ARBA" id="ARBA00007626"/>
    </source>
</evidence>
<evidence type="ECO:0000256" key="3">
    <source>
        <dbReference type="PROSITE-ProRule" id="PRU00708"/>
    </source>
</evidence>
<feature type="repeat" description="PPR" evidence="3">
    <location>
        <begin position="480"/>
        <end position="514"/>
    </location>
</feature>
<accession>A0AAW1J7B9</accession>
<dbReference type="Pfam" id="PF13041">
    <property type="entry name" value="PPR_2"/>
    <property type="match status" value="7"/>
</dbReference>
<feature type="repeat" description="PPR" evidence="3">
    <location>
        <begin position="299"/>
        <end position="333"/>
    </location>
</feature>
<evidence type="ECO:0008006" key="6">
    <source>
        <dbReference type="Google" id="ProtNLM"/>
    </source>
</evidence>
<feature type="repeat" description="PPR" evidence="3">
    <location>
        <begin position="742"/>
        <end position="776"/>
    </location>
</feature>
<dbReference type="Gene3D" id="1.25.40.10">
    <property type="entry name" value="Tetratricopeptide repeat domain"/>
    <property type="match status" value="7"/>
</dbReference>
<comment type="caution">
    <text evidence="4">The sequence shown here is derived from an EMBL/GenBank/DDBJ whole genome shotgun (WGS) entry which is preliminary data.</text>
</comment>
<dbReference type="GO" id="GO:0005739">
    <property type="term" value="C:mitochondrion"/>
    <property type="evidence" value="ECO:0007669"/>
    <property type="project" value="TreeGrafter"/>
</dbReference>
<dbReference type="InterPro" id="IPR051114">
    <property type="entry name" value="Mito_RNA_Proc_CCM1"/>
</dbReference>
<name>A0AAW1J7B9_SAPOF</name>
<comment type="similarity">
    <text evidence="1">Belongs to the PPR family. P subfamily.</text>
</comment>
<keyword evidence="5" id="KW-1185">Reference proteome</keyword>
<evidence type="ECO:0000313" key="5">
    <source>
        <dbReference type="Proteomes" id="UP001443914"/>
    </source>
</evidence>
<dbReference type="SUPFAM" id="SSF81901">
    <property type="entry name" value="HCP-like"/>
    <property type="match status" value="2"/>
</dbReference>
<dbReference type="EMBL" id="JBDFQZ010000008">
    <property type="protein sequence ID" value="KAK9698360.1"/>
    <property type="molecule type" value="Genomic_DNA"/>
</dbReference>
<dbReference type="GO" id="GO:0003729">
    <property type="term" value="F:mRNA binding"/>
    <property type="evidence" value="ECO:0007669"/>
    <property type="project" value="TreeGrafter"/>
</dbReference>
<gene>
    <name evidence="4" type="ORF">RND81_08G099000</name>
</gene>
<feature type="repeat" description="PPR" evidence="3">
    <location>
        <begin position="334"/>
        <end position="368"/>
    </location>
</feature>
<feature type="repeat" description="PPR" evidence="3">
    <location>
        <begin position="445"/>
        <end position="479"/>
    </location>
</feature>
<evidence type="ECO:0000256" key="2">
    <source>
        <dbReference type="ARBA" id="ARBA00022737"/>
    </source>
</evidence>
<feature type="repeat" description="PPR" evidence="3">
    <location>
        <begin position="232"/>
        <end position="266"/>
    </location>
</feature>
<dbReference type="GO" id="GO:0007005">
    <property type="term" value="P:mitochondrion organization"/>
    <property type="evidence" value="ECO:0007669"/>
    <property type="project" value="TreeGrafter"/>
</dbReference>
<dbReference type="NCBIfam" id="TIGR00756">
    <property type="entry name" value="PPR"/>
    <property type="match status" value="16"/>
</dbReference>
<feature type="repeat" description="PPR" evidence="3">
    <location>
        <begin position="515"/>
        <end position="549"/>
    </location>
</feature>
<reference evidence="4" key="1">
    <citation type="submission" date="2024-03" db="EMBL/GenBank/DDBJ databases">
        <title>WGS assembly of Saponaria officinalis var. Norfolk2.</title>
        <authorList>
            <person name="Jenkins J."/>
            <person name="Shu S."/>
            <person name="Grimwood J."/>
            <person name="Barry K."/>
            <person name="Goodstein D."/>
            <person name="Schmutz J."/>
            <person name="Leebens-Mack J."/>
            <person name="Osbourn A."/>
        </authorList>
    </citation>
    <scope>NUCLEOTIDE SEQUENCE [LARGE SCALE GENOMIC DNA]</scope>
    <source>
        <strain evidence="4">JIC</strain>
    </source>
</reference>
<protein>
    <recommendedName>
        <fullName evidence="6">Pentatricopeptide repeat-containing protein</fullName>
    </recommendedName>
</protein>
<feature type="repeat" description="PPR" evidence="3">
    <location>
        <begin position="916"/>
        <end position="950"/>
    </location>
</feature>
<dbReference type="PROSITE" id="PS51375">
    <property type="entry name" value="PPR"/>
    <property type="match status" value="16"/>
</dbReference>
<proteinExistence type="inferred from homology"/>
<feature type="repeat" description="PPR" evidence="3">
    <location>
        <begin position="707"/>
        <end position="741"/>
    </location>
</feature>
<dbReference type="InterPro" id="IPR011990">
    <property type="entry name" value="TPR-like_helical_dom_sf"/>
</dbReference>
<dbReference type="InterPro" id="IPR002885">
    <property type="entry name" value="PPR_rpt"/>
</dbReference>
<dbReference type="AlphaFoldDB" id="A0AAW1J7B9"/>
<dbReference type="PANTHER" id="PTHR47934:SF28">
    <property type="entry name" value="OS04G0488500 PROTEIN"/>
    <property type="match status" value="1"/>
</dbReference>
<dbReference type="PANTHER" id="PTHR47934">
    <property type="entry name" value="PENTATRICOPEPTIDE REPEAT-CONTAINING PROTEIN PET309, MITOCHONDRIAL"/>
    <property type="match status" value="1"/>
</dbReference>
<keyword evidence="2" id="KW-0677">Repeat</keyword>
<feature type="repeat" description="PPR" evidence="3">
    <location>
        <begin position="812"/>
        <end position="846"/>
    </location>
</feature>
<feature type="repeat" description="PPR" evidence="3">
    <location>
        <begin position="777"/>
        <end position="811"/>
    </location>
</feature>
<feature type="repeat" description="PPR" evidence="3">
    <location>
        <begin position="369"/>
        <end position="403"/>
    </location>
</feature>
<feature type="repeat" description="PPR" evidence="3">
    <location>
        <begin position="672"/>
        <end position="706"/>
    </location>
</feature>
<sequence length="994" mass="111627">MSNKLLGLILNKPLFQSTSISIYSHTFINTSKSFFCSTSTSTTTNSSSDNNTLEGLLDSNDFPENPLPNFTTHDYSFLKDRVLGPTDSQFSPGKSSDVAVLISNCINESNNVFDLNTQKCLRNFRDKLSESLVIDVLKHVKNPKLGVQFFMWVGQQVGYSHTNLVYDALLDVIGCGENVRIPEELLREIRDDDREVLGKLLNLLVRKCCRNGMWNVALEELGRLKDFGYKPSRGTYNALVRVFLEAGKLDTARILYREMGNVGFRLDISTLSCFAHALCKQGKWRDALDLIENEDFVPDTKLYTNMISGLCEASLFDVAIDFLNKMRCSSSLPNALTYRVLLCGCLSKKKLGRCKRIIGMMMDEGCYPNRRIFNSLVYAYCTSGDYSYAYKLLKKMADSDCRPGYLVYNILIGGICGKSELPSSAELELVEKVYAEMLDLGLVLNKVNVSSLCRCLCEAGKFEKAYNVIQEMMSKGFVPDNSTYTNVIESLCTRSQVEKAFLLFEQMKRCGVVPDVYTYTILIDGFCKAGLIDQARKWFNEMVANGCSPNVVTYTALVHSYLKARKIDDANELFEMMLSNECPPNVVTYTALIDGHCKSGNIDRACQIYARMRGEDKNLPDVDMYFKVNSTELSVPNVFTYGALVDGMCKAHKVRDAHNLIDVMFTDGCEPNHIVYDALIDGFCKAGELDKAQEVYPKMSERGYSPTEYTYGALIDRMFKENRMDLALTILSKMLENNCAPNVVIYTEMVDGLCKSQKTDEAYKLLLMMDEKGCHPNVVTYTAMIDGFGKAGKIDKSLDLFEAMKDKGCAPNYVTYRVMINHCCGFGLLDEAHRLLEEMKQTYWPIHVASYKKVIDGFNQEFIISLGLLDILSDSEQLPIVPVYKILIDSLCKAGRLEVAVQLCKELSSFASLAAVTNLFSSTIKSLCLASKIDEACELFSEMTRKGGAPDPSIFLDLIIRIVKVDRWGEALQILYTTCEMGLYSLPIQVDPKK</sequence>
<dbReference type="Pfam" id="PF12854">
    <property type="entry name" value="PPR_1"/>
    <property type="match status" value="1"/>
</dbReference>